<keyword evidence="5" id="KW-1185">Reference proteome</keyword>
<dbReference type="Gene3D" id="3.30.160.20">
    <property type="match status" value="1"/>
</dbReference>
<dbReference type="PANTHER" id="PTHR47814:SF1">
    <property type="entry name" value="PEPTIDYL-TRNA HYDROLASE ARFB"/>
    <property type="match status" value="1"/>
</dbReference>
<dbReference type="RefSeq" id="WP_064122553.1">
    <property type="nucleotide sequence ID" value="NZ_CP015243.1"/>
</dbReference>
<dbReference type="SUPFAM" id="SSF75620">
    <property type="entry name" value="Release factor"/>
    <property type="match status" value="1"/>
</dbReference>
<feature type="region of interest" description="Disordered" evidence="2">
    <location>
        <begin position="99"/>
        <end position="137"/>
    </location>
</feature>
<dbReference type="InterPro" id="IPR000352">
    <property type="entry name" value="Pep_chain_release_fac_I"/>
</dbReference>
<evidence type="ECO:0000256" key="1">
    <source>
        <dbReference type="ARBA" id="ARBA00010835"/>
    </source>
</evidence>
<dbReference type="GO" id="GO:0004045">
    <property type="term" value="F:peptidyl-tRNA hydrolase activity"/>
    <property type="evidence" value="ECO:0007669"/>
    <property type="project" value="TreeGrafter"/>
</dbReference>
<evidence type="ECO:0000313" key="4">
    <source>
        <dbReference type="EMBL" id="ANF57623.1"/>
    </source>
</evidence>
<reference evidence="4 5" key="1">
    <citation type="submission" date="2016-04" db="EMBL/GenBank/DDBJ databases">
        <title>Complete Genome Sequence of Halotalea alkalilenta IHB B 13600.</title>
        <authorList>
            <person name="Swarnkar M.K."/>
            <person name="Sharma A."/>
            <person name="Kaushal K."/>
            <person name="Soni R."/>
            <person name="Rana S."/>
            <person name="Singh A.K."/>
            <person name="Gulati A."/>
        </authorList>
    </citation>
    <scope>NUCLEOTIDE SEQUENCE [LARGE SCALE GENOMIC DNA]</scope>
    <source>
        <strain evidence="4 5">IHB B 13600</strain>
    </source>
</reference>
<accession>A0A172YEG1</accession>
<sequence>MLVISPHLSIPYDEIETHAMRAQGAGGQNVNKVASAIHLRFDIRASSLPPAFKHQLLSLSDQRVSREGVIVIKAQSHRTQERNREDALARLKEIIAGALAAPKPRRATQPTRASKRRRLDSKQRRGQRKALRGKVES</sequence>
<dbReference type="KEGG" id="haa:A5892_09255"/>
<feature type="domain" description="Prokaryotic-type class I peptide chain release factors" evidence="3">
    <location>
        <begin position="21"/>
        <end position="37"/>
    </location>
</feature>
<comment type="similarity">
    <text evidence="1">Belongs to the prokaryotic/mitochondrial release factor family.</text>
</comment>
<dbReference type="Pfam" id="PF00472">
    <property type="entry name" value="RF-1"/>
    <property type="match status" value="1"/>
</dbReference>
<dbReference type="AlphaFoldDB" id="A0A172YEG1"/>
<dbReference type="Proteomes" id="UP000077875">
    <property type="component" value="Chromosome"/>
</dbReference>
<evidence type="ECO:0000256" key="2">
    <source>
        <dbReference type="SAM" id="MobiDB-lite"/>
    </source>
</evidence>
<dbReference type="GO" id="GO:0043022">
    <property type="term" value="F:ribosome binding"/>
    <property type="evidence" value="ECO:0007669"/>
    <property type="project" value="TreeGrafter"/>
</dbReference>
<feature type="compositionally biased region" description="Basic residues" evidence="2">
    <location>
        <begin position="113"/>
        <end position="137"/>
    </location>
</feature>
<protein>
    <submittedName>
        <fullName evidence="4">Class I peptide chain release factor</fullName>
    </submittedName>
</protein>
<dbReference type="GO" id="GO:0003747">
    <property type="term" value="F:translation release factor activity"/>
    <property type="evidence" value="ECO:0007669"/>
    <property type="project" value="InterPro"/>
</dbReference>
<dbReference type="GO" id="GO:0072344">
    <property type="term" value="P:rescue of stalled ribosome"/>
    <property type="evidence" value="ECO:0007669"/>
    <property type="project" value="TreeGrafter"/>
</dbReference>
<dbReference type="STRING" id="376489.A5892_09255"/>
<dbReference type="NCBIfam" id="NF006718">
    <property type="entry name" value="PRK09256.1"/>
    <property type="match status" value="1"/>
</dbReference>
<gene>
    <name evidence="4" type="ORF">A5892_09255</name>
</gene>
<evidence type="ECO:0000313" key="5">
    <source>
        <dbReference type="Proteomes" id="UP000077875"/>
    </source>
</evidence>
<dbReference type="PROSITE" id="PS00745">
    <property type="entry name" value="RF_PROK_I"/>
    <property type="match status" value="1"/>
</dbReference>
<dbReference type="PANTHER" id="PTHR47814">
    <property type="entry name" value="PEPTIDYL-TRNA HYDROLASE ARFB"/>
    <property type="match status" value="1"/>
</dbReference>
<evidence type="ECO:0000259" key="3">
    <source>
        <dbReference type="PROSITE" id="PS00745"/>
    </source>
</evidence>
<proteinExistence type="inferred from homology"/>
<dbReference type="EMBL" id="CP015243">
    <property type="protein sequence ID" value="ANF57623.1"/>
    <property type="molecule type" value="Genomic_DNA"/>
</dbReference>
<organism evidence="4 5">
    <name type="scientific">Halotalea alkalilenta</name>
    <dbReference type="NCBI Taxonomy" id="376489"/>
    <lineage>
        <taxon>Bacteria</taxon>
        <taxon>Pseudomonadati</taxon>
        <taxon>Pseudomonadota</taxon>
        <taxon>Gammaproteobacteria</taxon>
        <taxon>Oceanospirillales</taxon>
        <taxon>Halomonadaceae</taxon>
        <taxon>Halotalea</taxon>
    </lineage>
</organism>
<name>A0A172YEG1_9GAMM</name>
<dbReference type="InterPro" id="IPR045853">
    <property type="entry name" value="Pep_chain_release_fac_I_sf"/>
</dbReference>